<dbReference type="KEGG" id="mpof:MPOR_34360"/>
<proteinExistence type="predicted"/>
<protein>
    <submittedName>
        <fullName evidence="2">Uncharacterized protein</fullName>
    </submittedName>
</protein>
<sequence length="73" mass="8244">MTTPDRSQFGDAPEAPEADVAEQRTPVDDSDQQSWPDAERVSADRDWQANEADLIEQSMDVPDDPDYDADFDR</sequence>
<evidence type="ECO:0000313" key="2">
    <source>
        <dbReference type="EMBL" id="BBX52410.1"/>
    </source>
</evidence>
<evidence type="ECO:0000256" key="1">
    <source>
        <dbReference type="SAM" id="MobiDB-lite"/>
    </source>
</evidence>
<accession>A0A6N4VE91</accession>
<name>A0A6N4VE91_9MYCO</name>
<dbReference type="AlphaFoldDB" id="A0A6N4VE91"/>
<dbReference type="EMBL" id="AP022570">
    <property type="protein sequence ID" value="BBX52410.1"/>
    <property type="molecule type" value="Genomic_DNA"/>
</dbReference>
<evidence type="ECO:0000313" key="3">
    <source>
        <dbReference type="Proteomes" id="UP000466785"/>
    </source>
</evidence>
<dbReference type="RefSeq" id="WP_163675797.1">
    <property type="nucleotide sequence ID" value="NZ_AP022570.1"/>
</dbReference>
<gene>
    <name evidence="2" type="ORF">MPOR_34360</name>
</gene>
<organism evidence="2 3">
    <name type="scientific">Mycolicibacterium poriferae</name>
    <dbReference type="NCBI Taxonomy" id="39694"/>
    <lineage>
        <taxon>Bacteria</taxon>
        <taxon>Bacillati</taxon>
        <taxon>Actinomycetota</taxon>
        <taxon>Actinomycetes</taxon>
        <taxon>Mycobacteriales</taxon>
        <taxon>Mycobacteriaceae</taxon>
        <taxon>Mycolicibacterium</taxon>
    </lineage>
</organism>
<feature type="compositionally biased region" description="Basic and acidic residues" evidence="1">
    <location>
        <begin position="37"/>
        <end position="48"/>
    </location>
</feature>
<feature type="region of interest" description="Disordered" evidence="1">
    <location>
        <begin position="1"/>
        <end position="73"/>
    </location>
</feature>
<feature type="compositionally biased region" description="Acidic residues" evidence="1">
    <location>
        <begin position="61"/>
        <end position="73"/>
    </location>
</feature>
<keyword evidence="3" id="KW-1185">Reference proteome</keyword>
<dbReference type="Proteomes" id="UP000466785">
    <property type="component" value="Chromosome"/>
</dbReference>
<reference evidence="2 3" key="1">
    <citation type="journal article" date="2019" name="Emerg. Microbes Infect.">
        <title>Comprehensive subspecies identification of 175 nontuberculous mycobacteria species based on 7547 genomic profiles.</title>
        <authorList>
            <person name="Matsumoto Y."/>
            <person name="Kinjo T."/>
            <person name="Motooka D."/>
            <person name="Nabeya D."/>
            <person name="Jung N."/>
            <person name="Uechi K."/>
            <person name="Horii T."/>
            <person name="Iida T."/>
            <person name="Fujita J."/>
            <person name="Nakamura S."/>
        </authorList>
    </citation>
    <scope>NUCLEOTIDE SEQUENCE [LARGE SCALE GENOMIC DNA]</scope>
    <source>
        <strain evidence="2 3">JCM 12603</strain>
    </source>
</reference>